<feature type="non-terminal residue" evidence="3">
    <location>
        <position position="1"/>
    </location>
</feature>
<dbReference type="InterPro" id="IPR016134">
    <property type="entry name" value="Dockerin_dom"/>
</dbReference>
<dbReference type="SUPFAM" id="SSF63446">
    <property type="entry name" value="Type I dockerin domain"/>
    <property type="match status" value="1"/>
</dbReference>
<dbReference type="PATRIC" id="fig|1618545.3.peg.604"/>
<dbReference type="PANTHER" id="PTHR32305">
    <property type="match status" value="1"/>
</dbReference>
<dbReference type="PROSITE" id="PS51766">
    <property type="entry name" value="DOCKERIN"/>
    <property type="match status" value="1"/>
</dbReference>
<accession>A0A0G0JJ17</accession>
<evidence type="ECO:0000313" key="4">
    <source>
        <dbReference type="Proteomes" id="UP000034591"/>
    </source>
</evidence>
<dbReference type="PROSITE" id="PS00018">
    <property type="entry name" value="EF_HAND_1"/>
    <property type="match status" value="2"/>
</dbReference>
<proteinExistence type="predicted"/>
<dbReference type="InterPro" id="IPR018247">
    <property type="entry name" value="EF_Hand_1_Ca_BS"/>
</dbReference>
<feature type="domain" description="Dockerin" evidence="2">
    <location>
        <begin position="1303"/>
        <end position="1368"/>
    </location>
</feature>
<name>A0A0G0JJ17_9BACT</name>
<dbReference type="NCBIfam" id="TIGR01643">
    <property type="entry name" value="YD_repeat_2x"/>
    <property type="match status" value="2"/>
</dbReference>
<dbReference type="EMBL" id="LBTI01000041">
    <property type="protein sequence ID" value="KKQ36714.1"/>
    <property type="molecule type" value="Genomic_DNA"/>
</dbReference>
<dbReference type="GO" id="GO:0000272">
    <property type="term" value="P:polysaccharide catabolic process"/>
    <property type="evidence" value="ECO:0007669"/>
    <property type="project" value="InterPro"/>
</dbReference>
<dbReference type="STRING" id="1618545.US53_C0041G0001"/>
<dbReference type="Proteomes" id="UP000034591">
    <property type="component" value="Unassembled WGS sequence"/>
</dbReference>
<evidence type="ECO:0000259" key="2">
    <source>
        <dbReference type="PROSITE" id="PS51766"/>
    </source>
</evidence>
<protein>
    <recommendedName>
        <fullName evidence="2">Dockerin domain-containing protein</fullName>
    </recommendedName>
</protein>
<comment type="caution">
    <text evidence="3">The sequence shown here is derived from an EMBL/GenBank/DDBJ whole genome shotgun (WGS) entry which is preliminary data.</text>
</comment>
<evidence type="ECO:0000313" key="3">
    <source>
        <dbReference type="EMBL" id="KKQ36714.1"/>
    </source>
</evidence>
<evidence type="ECO:0000256" key="1">
    <source>
        <dbReference type="ARBA" id="ARBA00022737"/>
    </source>
</evidence>
<dbReference type="InterPro" id="IPR006530">
    <property type="entry name" value="YD"/>
</dbReference>
<dbReference type="InterPro" id="IPR036439">
    <property type="entry name" value="Dockerin_dom_sf"/>
</dbReference>
<dbReference type="Pfam" id="PF25023">
    <property type="entry name" value="TEN_YD-shell"/>
    <property type="match status" value="1"/>
</dbReference>
<dbReference type="InterPro" id="IPR050708">
    <property type="entry name" value="T6SS_VgrG/RHS"/>
</dbReference>
<keyword evidence="1" id="KW-0677">Repeat</keyword>
<dbReference type="Gene3D" id="2.180.10.10">
    <property type="entry name" value="RHS repeat-associated core"/>
    <property type="match status" value="3"/>
</dbReference>
<sequence>SKVESPFDINTNAPVDINYSYKPEFDTFHSNYYVSTTYPLKITYGKNEIIFIREPRFDFNITVGAQPDLQHQVFRAKERLQKITVKTLGKIVRVYRFSYKYGWNPAKHNDANNNRIPDSQAEVANYQTIHSLLIRVAEWDNDVGVEGAKRLPYFTFGYGSDTLPIVGGDPLTSFTNSGGGNDQQKTPNDFFLKSADNGFGGSVLYEYWQDASANNALNIRKCDPDITEAGEGCRVDHDLNSQRHRLASKIIEDGMGNFTVYSYNYTGSGATQALASVGNYYTLADFEFLGYPEVETTVFEKNSKTAVASKTKTTYLQKIETSNCFKPSPVKGMPSRSIVFNAKNESQYSQTVQDYKVRFGDMFGTYVEKASNDLTSYCSSYIPDETVTLVMPVETRSQAIMPGPQLCTRQTISYNNLDGTVDPYALVHKVTDWGKVDCLDPTKDNTSDSVRVSYTNYTRAGTLPYMIPKTDEAWVSDNANSAKYNHSKVYYDYQVFGILGKLGRVTKIESLKDSVVEGTNSVSFDTTYPWLAIKVTDALGHVTTTAYDSIFHNYPLKVTNNLGHSVSTEYDFNLSDTTHPNYGGVKGLPVKITDTNAAVTTSVYDSFGRLIETYLPGKKPGVGVKPDSFSKYYYFNGSDIADCTEDRNCLTGLGLQIGGTHGPKMLVSSGARFSDDGGAGKVALKHSYYNGTGQEVQTRNMWYENEWQNAGIPVNTIPKDLIVSKSYIALGAVDYQSKSYTATPYIPSSTNSYDSRNFLTDSTIDKTRYIYDGYGRVTTTVYPDATRETLEYDIGGDPLVSKSSDKNCTDASTATICTTTTKTIDAFGQTLSIKEVAPEKTYETKYEYHPILGVNTRITDTLGNAVNIIDYDKLGRKIKMWDIDMSPSMSGDVNSWRYEYDKAGNLVRQTNPKSVVTTLSYDELSRLKDKKVSGKTLLTNIYDTCTNGVGRLCQEVSYGLTNSLEILKINTQYDKLGRVINLSRTFSNLPSTLLNGVSLAVANTFDRGGRLLSENYSAISSLSLLQETVNYAYNRNYLGLVQGKDNYINSAKYNKDGQLISYKSGNGVVNDYSYNGNNNRLLSLSVTGANIAATDVLNLSYGYDPVGNITNIADNNTANSQGQAFYMGQKYTYDSLQRVTKAEDAFTSAYSYDDIGNILNKKEGSQTVALTYGSYTSGFYHRPQNSNVSSGSGGSVSSFSYDAIGNMATDGDRNYIYDGDSRLIEVNSASGKYNFIYDASGQRLAKIGVNSDSTYYLSPAFEVELAKDGTKTWRRNYFFAGKLAAVRENTFSQAPTIEPSGTPVILAGDANKDGVVDVADYAVWASQYLKPKMPSTLGDSDFDNNGIIDGVDFGIWKKNFTRPMELVP</sequence>
<dbReference type="InterPro" id="IPR031325">
    <property type="entry name" value="RHS_repeat"/>
</dbReference>
<organism evidence="3 4">
    <name type="scientific">Candidatus Woesebacteria bacterium GW2011_GWA1_37_7</name>
    <dbReference type="NCBI Taxonomy" id="1618545"/>
    <lineage>
        <taxon>Bacteria</taxon>
        <taxon>Candidatus Woeseibacteriota</taxon>
    </lineage>
</organism>
<reference evidence="3 4" key="1">
    <citation type="journal article" date="2015" name="Nature">
        <title>rRNA introns, odd ribosomes, and small enigmatic genomes across a large radiation of phyla.</title>
        <authorList>
            <person name="Brown C.T."/>
            <person name="Hug L.A."/>
            <person name="Thomas B.C."/>
            <person name="Sharon I."/>
            <person name="Castelle C.J."/>
            <person name="Singh A."/>
            <person name="Wilkins M.J."/>
            <person name="Williams K.H."/>
            <person name="Banfield J.F."/>
        </authorList>
    </citation>
    <scope>NUCLEOTIDE SEQUENCE [LARGE SCALE GENOMIC DNA]</scope>
</reference>
<dbReference type="PANTHER" id="PTHR32305:SF15">
    <property type="entry name" value="PROTEIN RHSA-RELATED"/>
    <property type="match status" value="1"/>
</dbReference>
<dbReference type="InterPro" id="IPR056823">
    <property type="entry name" value="TEN-like_YD-shell"/>
</dbReference>
<gene>
    <name evidence="3" type="ORF">US53_C0041G0001</name>
</gene>
<dbReference type="Pfam" id="PF05593">
    <property type="entry name" value="RHS_repeat"/>
    <property type="match status" value="1"/>
</dbReference>